<feature type="domain" description="GOLD" evidence="10">
    <location>
        <begin position="22"/>
        <end position="110"/>
    </location>
</feature>
<keyword evidence="3 7" id="KW-0812">Transmembrane</keyword>
<comment type="caution">
    <text evidence="11">The sequence shown here is derived from an EMBL/GenBank/DDBJ whole genome shotgun (WGS) entry which is preliminary data.</text>
</comment>
<comment type="subcellular location">
    <subcellularLocation>
        <location evidence="1 7">Membrane</location>
        <topology evidence="1 7">Single-pass type I membrane protein</topology>
    </subcellularLocation>
</comment>
<feature type="chain" id="PRO_5046143705" evidence="9">
    <location>
        <begin position="16"/>
        <end position="197"/>
    </location>
</feature>
<keyword evidence="4 9" id="KW-0732">Signal</keyword>
<evidence type="ECO:0000256" key="2">
    <source>
        <dbReference type="ARBA" id="ARBA00007104"/>
    </source>
</evidence>
<evidence type="ECO:0000256" key="4">
    <source>
        <dbReference type="ARBA" id="ARBA00022729"/>
    </source>
</evidence>
<dbReference type="Pfam" id="PF01105">
    <property type="entry name" value="EMP24_GP25L"/>
    <property type="match status" value="1"/>
</dbReference>
<evidence type="ECO:0000313" key="12">
    <source>
        <dbReference type="Proteomes" id="UP001281761"/>
    </source>
</evidence>
<evidence type="ECO:0000256" key="3">
    <source>
        <dbReference type="ARBA" id="ARBA00022692"/>
    </source>
</evidence>
<proteinExistence type="inferred from homology"/>
<dbReference type="PROSITE" id="PS50866">
    <property type="entry name" value="GOLD"/>
    <property type="match status" value="1"/>
</dbReference>
<dbReference type="InterPro" id="IPR009038">
    <property type="entry name" value="GOLD_dom"/>
</dbReference>
<organism evidence="11 12">
    <name type="scientific">Blattamonas nauphoetae</name>
    <dbReference type="NCBI Taxonomy" id="2049346"/>
    <lineage>
        <taxon>Eukaryota</taxon>
        <taxon>Metamonada</taxon>
        <taxon>Preaxostyla</taxon>
        <taxon>Oxymonadida</taxon>
        <taxon>Blattamonas</taxon>
    </lineage>
</organism>
<evidence type="ECO:0000256" key="9">
    <source>
        <dbReference type="SAM" id="SignalP"/>
    </source>
</evidence>
<dbReference type="Proteomes" id="UP001281761">
    <property type="component" value="Unassembled WGS sequence"/>
</dbReference>
<accession>A0ABQ9XPW5</accession>
<evidence type="ECO:0000256" key="7">
    <source>
        <dbReference type="RuleBase" id="RU003827"/>
    </source>
</evidence>
<protein>
    <submittedName>
        <fullName evidence="11">Emp24/gp25L/p24 family/GOLD</fullName>
    </submittedName>
</protein>
<keyword evidence="6 8" id="KW-0472">Membrane</keyword>
<evidence type="ECO:0000259" key="10">
    <source>
        <dbReference type="PROSITE" id="PS50866"/>
    </source>
</evidence>
<evidence type="ECO:0000256" key="6">
    <source>
        <dbReference type="ARBA" id="ARBA00023136"/>
    </source>
</evidence>
<evidence type="ECO:0000256" key="5">
    <source>
        <dbReference type="ARBA" id="ARBA00022989"/>
    </source>
</evidence>
<sequence>MLSLLLLPCAWGVMMEVIHDQVRCIAEDLDSGIKLTGSFTVTPFGRSVDFNVTDPSRLELVNRLEVTKGSFDLQTKNAGDHIICFKNHNNYHNDPTSRDDHTIVDLKLTFGAAAVRFRDDGTEDSIADRISTLNEVSKQILSDISQIRTKEQVTSDLEARTLKQIRRTSILSIIVILSVAIWEMFYLRRFFIQQKVA</sequence>
<evidence type="ECO:0000256" key="1">
    <source>
        <dbReference type="ARBA" id="ARBA00004479"/>
    </source>
</evidence>
<dbReference type="SMART" id="SM01190">
    <property type="entry name" value="EMP24_GP25L"/>
    <property type="match status" value="1"/>
</dbReference>
<evidence type="ECO:0000256" key="8">
    <source>
        <dbReference type="SAM" id="Phobius"/>
    </source>
</evidence>
<dbReference type="EMBL" id="JARBJD010000091">
    <property type="protein sequence ID" value="KAK2953432.1"/>
    <property type="molecule type" value="Genomic_DNA"/>
</dbReference>
<feature type="transmembrane region" description="Helical" evidence="8">
    <location>
        <begin position="169"/>
        <end position="187"/>
    </location>
</feature>
<keyword evidence="5 8" id="KW-1133">Transmembrane helix</keyword>
<feature type="signal peptide" evidence="9">
    <location>
        <begin position="1"/>
        <end position="15"/>
    </location>
</feature>
<comment type="similarity">
    <text evidence="2 7">Belongs to the EMP24/GP25L family.</text>
</comment>
<keyword evidence="12" id="KW-1185">Reference proteome</keyword>
<dbReference type="PANTHER" id="PTHR22811">
    <property type="entry name" value="TRANSMEMBRANE EMP24 DOMAIN-CONTAINING PROTEIN"/>
    <property type="match status" value="1"/>
</dbReference>
<evidence type="ECO:0000313" key="11">
    <source>
        <dbReference type="EMBL" id="KAK2953432.1"/>
    </source>
</evidence>
<reference evidence="11 12" key="1">
    <citation type="journal article" date="2022" name="bioRxiv">
        <title>Genomics of Preaxostyla Flagellates Illuminates Evolutionary Transitions and the Path Towards Mitochondrial Loss.</title>
        <authorList>
            <person name="Novak L.V.F."/>
            <person name="Treitli S.C."/>
            <person name="Pyrih J."/>
            <person name="Halakuc P."/>
            <person name="Pipaliya S.V."/>
            <person name="Vacek V."/>
            <person name="Brzon O."/>
            <person name="Soukal P."/>
            <person name="Eme L."/>
            <person name="Dacks J.B."/>
            <person name="Karnkowska A."/>
            <person name="Elias M."/>
            <person name="Hampl V."/>
        </authorList>
    </citation>
    <scope>NUCLEOTIDE SEQUENCE [LARGE SCALE GENOMIC DNA]</scope>
    <source>
        <strain evidence="11">NAU3</strain>
        <tissue evidence="11">Gut</tissue>
    </source>
</reference>
<name>A0ABQ9XPW5_9EUKA</name>
<gene>
    <name evidence="11" type="ORF">BLNAU_11566</name>
</gene>
<dbReference type="InterPro" id="IPR015720">
    <property type="entry name" value="Emp24-like"/>
</dbReference>